<evidence type="ECO:0000313" key="1">
    <source>
        <dbReference type="EMBL" id="VDP20477.1"/>
    </source>
</evidence>
<evidence type="ECO:0000313" key="2">
    <source>
        <dbReference type="Proteomes" id="UP000277204"/>
    </source>
</evidence>
<dbReference type="AlphaFoldDB" id="A0A183MJP3"/>
<gene>
    <name evidence="1" type="ORF">SMRZ_LOCUS16268</name>
</gene>
<accession>A0A183MJP3</accession>
<sequence>MMCVSSYLGLVSVMYLHLRIDIHSGTRTQYRSPQTPPRYPLSY</sequence>
<proteinExistence type="predicted"/>
<reference evidence="1 2" key="1">
    <citation type="submission" date="2018-11" db="EMBL/GenBank/DDBJ databases">
        <authorList>
            <consortium name="Pathogen Informatics"/>
        </authorList>
    </citation>
    <scope>NUCLEOTIDE SEQUENCE [LARGE SCALE GENOMIC DNA]</scope>
    <source>
        <strain evidence="1 2">Zambia</strain>
    </source>
</reference>
<protein>
    <submittedName>
        <fullName evidence="1">Uncharacterized protein</fullName>
    </submittedName>
</protein>
<keyword evidence="2" id="KW-1185">Reference proteome</keyword>
<organism evidence="1 2">
    <name type="scientific">Schistosoma margrebowiei</name>
    <dbReference type="NCBI Taxonomy" id="48269"/>
    <lineage>
        <taxon>Eukaryota</taxon>
        <taxon>Metazoa</taxon>
        <taxon>Spiralia</taxon>
        <taxon>Lophotrochozoa</taxon>
        <taxon>Platyhelminthes</taxon>
        <taxon>Trematoda</taxon>
        <taxon>Digenea</taxon>
        <taxon>Strigeidida</taxon>
        <taxon>Schistosomatoidea</taxon>
        <taxon>Schistosomatidae</taxon>
        <taxon>Schistosoma</taxon>
    </lineage>
</organism>
<dbReference type="EMBL" id="UZAI01017100">
    <property type="protein sequence ID" value="VDP20477.1"/>
    <property type="molecule type" value="Genomic_DNA"/>
</dbReference>
<name>A0A183MJP3_9TREM</name>
<dbReference type="Proteomes" id="UP000277204">
    <property type="component" value="Unassembled WGS sequence"/>
</dbReference>